<keyword evidence="1" id="KW-0812">Transmembrane</keyword>
<dbReference type="Proteomes" id="UP000234237">
    <property type="component" value="Chromosome"/>
</dbReference>
<name>A0A2K9IZJ0_9BACI</name>
<feature type="transmembrane region" description="Helical" evidence="1">
    <location>
        <begin position="404"/>
        <end position="424"/>
    </location>
</feature>
<protein>
    <submittedName>
        <fullName evidence="3">FtsX-like permease family protein</fullName>
    </submittedName>
</protein>
<evidence type="ECO:0000313" key="4">
    <source>
        <dbReference type="Proteomes" id="UP000234237"/>
    </source>
</evidence>
<sequence>MFKLSSKLLLSRKKWLLTMSLSLALMISAISSIHTASESIKYNLIENSYSIYGEHTGALININANKEELSKKTNKVGQYHIETTIDIKEDVKATVGWMDTDAINMGRIKLIEGVYPKSKGEVAIEEAYLKLIDEDWKIGEQKKLQFEDAQKVVTLTGVIQNYSSKWTVPYDVEKGLNDFPNIFIPHKDTELSSKINNFLFLFEGSKKSVEEDAYELINQYEESEGIFNEGLYYKGLIDYETISILSFVFQILCLISATFCILNLFSYYNLDQSKKFAAMKATGALNVNLYKICINQCAIIFILGLTLSIPLQAILHILIIKHTYGQGQFHLLSLSFVGIFLIILFVILIINSILSIERVKHTSINNVLRGISASHSYIWKYIQNIKNIKLKQFAIQVMPHPKQFIFTVIVLCIATLTLNFSIFLQKESAGVWDSQQAYYISSQEGFTYDVMDGLNVLSEPGITFKPEKVKELKSIDGIKFVEKEPFMMDVHPSLNPNLITSNLQDWINEQDTEEEGSYNGNSLIPNVKYILLDKQEFDTVYKQLNYTDFIGKVIIHNPGTIDENRKENSLDNENINFIQKFFDSNSLHTREWKYEILQYNNYPFRIKIDDSLSIEEDNQLTIVMSEETALSNHMFQGYKDLSIYVEDNLSAEKKESIESFLLELTATIPGSMYQNIPEFMMNDTKISNLVGFYGKLAFAVSAVLSILTLVVVVFSKYMTQKRRWGIYLSLGYTEKKVLRSLQLELLVYLIIATLLSLSIYLIVLLKINHIYPTYQYLYYFIISTLVLFALLTIGSLFLGTLINKESIYSMIREKE</sequence>
<dbReference type="EMBL" id="CP018622">
    <property type="protein sequence ID" value="AUJ24875.1"/>
    <property type="molecule type" value="Genomic_DNA"/>
</dbReference>
<feature type="transmembrane region" description="Helical" evidence="1">
    <location>
        <begin position="247"/>
        <end position="270"/>
    </location>
</feature>
<feature type="signal peptide" evidence="2">
    <location>
        <begin position="1"/>
        <end position="36"/>
    </location>
</feature>
<feature type="transmembrane region" description="Helical" evidence="1">
    <location>
        <begin position="777"/>
        <end position="802"/>
    </location>
</feature>
<keyword evidence="2" id="KW-0732">Signal</keyword>
<dbReference type="KEGG" id="vpn:A21D_01794"/>
<evidence type="ECO:0000256" key="1">
    <source>
        <dbReference type="SAM" id="Phobius"/>
    </source>
</evidence>
<keyword evidence="1" id="KW-0472">Membrane</keyword>
<feature type="transmembrane region" description="Helical" evidence="1">
    <location>
        <begin position="745"/>
        <end position="765"/>
    </location>
</feature>
<proteinExistence type="predicted"/>
<feature type="chain" id="PRO_5038677298" evidence="2">
    <location>
        <begin position="37"/>
        <end position="815"/>
    </location>
</feature>
<dbReference type="RefSeq" id="WP_077702271.1">
    <property type="nucleotide sequence ID" value="NZ_CP018622.1"/>
</dbReference>
<dbReference type="AlphaFoldDB" id="A0A2K9IZJ0"/>
<keyword evidence="1" id="KW-1133">Transmembrane helix</keyword>
<feature type="transmembrane region" description="Helical" evidence="1">
    <location>
        <begin position="298"/>
        <end position="319"/>
    </location>
</feature>
<accession>A0A2K9IZJ0</accession>
<evidence type="ECO:0000313" key="3">
    <source>
        <dbReference type="EMBL" id="AUJ24875.1"/>
    </source>
</evidence>
<dbReference type="STRING" id="302167.GCA_900166595_00508"/>
<gene>
    <name evidence="3" type="ORF">A21D_01794</name>
</gene>
<dbReference type="GO" id="GO:0005886">
    <property type="term" value="C:plasma membrane"/>
    <property type="evidence" value="ECO:0007669"/>
    <property type="project" value="UniProtKB-SubCell"/>
</dbReference>
<reference evidence="4" key="1">
    <citation type="submission" date="2016-11" db="EMBL/GenBank/DDBJ databases">
        <title>Complete genome sequence of Virgibacillus pantothenticus 21D, a halophilic bacterium isolated from the deep hypersaline anoxic basin Discovery in the Mediterranean Sea.</title>
        <authorList>
            <person name="Zeaiter Z."/>
            <person name="Booth J.M."/>
            <person name="Prosdocimi E.M."/>
            <person name="Mapelli F."/>
            <person name="Fusi M."/>
            <person name="Daffonchio D."/>
            <person name="Borin S."/>
            <person name="Crotti E."/>
        </authorList>
    </citation>
    <scope>NUCLEOTIDE SEQUENCE [LARGE SCALE GENOMIC DNA]</scope>
    <source>
        <strain evidence="4">21D</strain>
    </source>
</reference>
<evidence type="ECO:0000256" key="2">
    <source>
        <dbReference type="SAM" id="SignalP"/>
    </source>
</evidence>
<organism evidence="3 4">
    <name type="scientific">Virgibacillus dokdonensis</name>
    <dbReference type="NCBI Taxonomy" id="302167"/>
    <lineage>
        <taxon>Bacteria</taxon>
        <taxon>Bacillati</taxon>
        <taxon>Bacillota</taxon>
        <taxon>Bacilli</taxon>
        <taxon>Bacillales</taxon>
        <taxon>Bacillaceae</taxon>
        <taxon>Virgibacillus</taxon>
    </lineage>
</organism>
<feature type="transmembrane region" description="Helical" evidence="1">
    <location>
        <begin position="692"/>
        <end position="714"/>
    </location>
</feature>
<feature type="transmembrane region" description="Helical" evidence="1">
    <location>
        <begin position="331"/>
        <end position="354"/>
    </location>
</feature>